<dbReference type="PROSITE" id="PS51257">
    <property type="entry name" value="PROKAR_LIPOPROTEIN"/>
    <property type="match status" value="1"/>
</dbReference>
<organism evidence="1 2">
    <name type="scientific">Thermospira aquatica</name>
    <dbReference type="NCBI Taxonomy" id="2828656"/>
    <lineage>
        <taxon>Bacteria</taxon>
        <taxon>Pseudomonadati</taxon>
        <taxon>Spirochaetota</taxon>
        <taxon>Spirochaetia</taxon>
        <taxon>Brevinematales</taxon>
        <taxon>Thermospiraceae</taxon>
        <taxon>Thermospira</taxon>
    </lineage>
</organism>
<proteinExistence type="predicted"/>
<name>A0AAX3BDS3_9SPIR</name>
<dbReference type="AlphaFoldDB" id="A0AAX3BDS3"/>
<dbReference type="KEGG" id="taqu:KDW03_01095"/>
<gene>
    <name evidence="1" type="ORF">KDW03_01095</name>
</gene>
<sequence length="96" mass="10964">MKNILWIFFLVLLTGCAKTIKPAPEPPKKDNGYVIFVSRGGEGEWQLVDSEGKRLVPTNLSPALKVHNLRVYFSYEELFRREDGTIVVRITNISIE</sequence>
<protein>
    <recommendedName>
        <fullName evidence="3">Lipoprotein</fullName>
    </recommendedName>
</protein>
<dbReference type="RefSeq" id="WP_271435556.1">
    <property type="nucleotide sequence ID" value="NZ_CP073355.1"/>
</dbReference>
<evidence type="ECO:0000313" key="1">
    <source>
        <dbReference type="EMBL" id="URA10429.1"/>
    </source>
</evidence>
<evidence type="ECO:0000313" key="2">
    <source>
        <dbReference type="Proteomes" id="UP001056539"/>
    </source>
</evidence>
<accession>A0AAX3BDS3</accession>
<keyword evidence="2" id="KW-1185">Reference proteome</keyword>
<dbReference type="EMBL" id="CP073355">
    <property type="protein sequence ID" value="URA10429.1"/>
    <property type="molecule type" value="Genomic_DNA"/>
</dbReference>
<reference evidence="1" key="1">
    <citation type="submission" date="2021-04" db="EMBL/GenBank/DDBJ databases">
        <authorList>
            <person name="Postec A."/>
        </authorList>
    </citation>
    <scope>NUCLEOTIDE SEQUENCE</scope>
    <source>
        <strain evidence="1">F1F22</strain>
    </source>
</reference>
<dbReference type="Proteomes" id="UP001056539">
    <property type="component" value="Chromosome"/>
</dbReference>
<evidence type="ECO:0008006" key="3">
    <source>
        <dbReference type="Google" id="ProtNLM"/>
    </source>
</evidence>
<reference evidence="1" key="2">
    <citation type="submission" date="2022-06" db="EMBL/GenBank/DDBJ databases">
        <title>Thermospira aquatica gen. nov., sp. nov.</title>
        <authorList>
            <person name="Ben Ali Gam Z."/>
            <person name="Labat M."/>
        </authorList>
    </citation>
    <scope>NUCLEOTIDE SEQUENCE</scope>
    <source>
        <strain evidence="1">F1F22</strain>
    </source>
</reference>